<dbReference type="SUPFAM" id="SSF51338">
    <property type="entry name" value="Composite domain of metallo-dependent hydrolases"/>
    <property type="match status" value="1"/>
</dbReference>
<sequence length="78" mass="8718">MSQYDTLIVGGRYFDGSPNPSRIADAGIRDGRIHAVAVAGAHIRNMAFYNLPLRFLKLVYESQQQDEPVMSLERAGQH</sequence>
<dbReference type="AlphaFoldDB" id="A0A366GJ75"/>
<reference evidence="1 2" key="1">
    <citation type="submission" date="2018-06" db="EMBL/GenBank/DDBJ databases">
        <title>Freshwater and sediment microbial communities from various areas in North America, analyzing microbe dynamics in response to fracking.</title>
        <authorList>
            <person name="Lamendella R."/>
        </authorList>
    </citation>
    <scope>NUCLEOTIDE SEQUENCE [LARGE SCALE GENOMIC DNA]</scope>
    <source>
        <strain evidence="1 2">114J</strain>
    </source>
</reference>
<protein>
    <submittedName>
        <fullName evidence="1">Uncharacterized protein</fullName>
    </submittedName>
</protein>
<dbReference type="OrthoDB" id="9766983at2"/>
<comment type="caution">
    <text evidence="1">The sequence shown here is derived from an EMBL/GenBank/DDBJ whole genome shotgun (WGS) entry which is preliminary data.</text>
</comment>
<evidence type="ECO:0000313" key="2">
    <source>
        <dbReference type="Proteomes" id="UP000252995"/>
    </source>
</evidence>
<dbReference type="InterPro" id="IPR011059">
    <property type="entry name" value="Metal-dep_hydrolase_composite"/>
</dbReference>
<organism evidence="1 2">
    <name type="scientific">Marinobacter pelagius</name>
    <dbReference type="NCBI Taxonomy" id="379482"/>
    <lineage>
        <taxon>Bacteria</taxon>
        <taxon>Pseudomonadati</taxon>
        <taxon>Pseudomonadota</taxon>
        <taxon>Gammaproteobacteria</taxon>
        <taxon>Pseudomonadales</taxon>
        <taxon>Marinobacteraceae</taxon>
        <taxon>Marinobacter</taxon>
    </lineage>
</organism>
<dbReference type="GO" id="GO:0016810">
    <property type="term" value="F:hydrolase activity, acting on carbon-nitrogen (but not peptide) bonds"/>
    <property type="evidence" value="ECO:0007669"/>
    <property type="project" value="InterPro"/>
</dbReference>
<name>A0A366GJ75_9GAMM</name>
<evidence type="ECO:0000313" key="1">
    <source>
        <dbReference type="EMBL" id="RBP25973.1"/>
    </source>
</evidence>
<accession>A0A366GJ75</accession>
<proteinExistence type="predicted"/>
<dbReference type="Gene3D" id="2.30.40.10">
    <property type="entry name" value="Urease, subunit C, domain 1"/>
    <property type="match status" value="1"/>
</dbReference>
<dbReference type="RefSeq" id="WP_113863622.1">
    <property type="nucleotide sequence ID" value="NZ_QNRO01000020.1"/>
</dbReference>
<dbReference type="EMBL" id="QNRO01000020">
    <property type="protein sequence ID" value="RBP25973.1"/>
    <property type="molecule type" value="Genomic_DNA"/>
</dbReference>
<gene>
    <name evidence="1" type="ORF">DET50_12022</name>
</gene>
<dbReference type="Proteomes" id="UP000252995">
    <property type="component" value="Unassembled WGS sequence"/>
</dbReference>
<dbReference type="STRING" id="379482.SAMN04487961_1145"/>